<proteinExistence type="predicted"/>
<evidence type="ECO:0000313" key="1">
    <source>
        <dbReference type="EMBL" id="MCD7466889.1"/>
    </source>
</evidence>
<accession>A0ABS8T689</accession>
<organism evidence="1 2">
    <name type="scientific">Datura stramonium</name>
    <name type="common">Jimsonweed</name>
    <name type="synonym">Common thornapple</name>
    <dbReference type="NCBI Taxonomy" id="4076"/>
    <lineage>
        <taxon>Eukaryota</taxon>
        <taxon>Viridiplantae</taxon>
        <taxon>Streptophyta</taxon>
        <taxon>Embryophyta</taxon>
        <taxon>Tracheophyta</taxon>
        <taxon>Spermatophyta</taxon>
        <taxon>Magnoliopsida</taxon>
        <taxon>eudicotyledons</taxon>
        <taxon>Gunneridae</taxon>
        <taxon>Pentapetalae</taxon>
        <taxon>asterids</taxon>
        <taxon>lamiids</taxon>
        <taxon>Solanales</taxon>
        <taxon>Solanaceae</taxon>
        <taxon>Solanoideae</taxon>
        <taxon>Datureae</taxon>
        <taxon>Datura</taxon>
    </lineage>
</organism>
<sequence length="95" mass="10229">MLQVYYYSSISKSIIEDEHRKNVHLGSGFEKGLDLGIRVESRVPNLSRVFGLESASGPDSGSGLMYGSGVGSDFGSLGLDLKSGWDLQSQIETKS</sequence>
<name>A0ABS8T689_DATST</name>
<protein>
    <submittedName>
        <fullName evidence="1">Uncharacterized protein</fullName>
    </submittedName>
</protein>
<comment type="caution">
    <text evidence="1">The sequence shown here is derived from an EMBL/GenBank/DDBJ whole genome shotgun (WGS) entry which is preliminary data.</text>
</comment>
<reference evidence="1 2" key="1">
    <citation type="journal article" date="2021" name="BMC Genomics">
        <title>Datura genome reveals duplications of psychoactive alkaloid biosynthetic genes and high mutation rate following tissue culture.</title>
        <authorList>
            <person name="Rajewski A."/>
            <person name="Carter-House D."/>
            <person name="Stajich J."/>
            <person name="Litt A."/>
        </authorList>
    </citation>
    <scope>NUCLEOTIDE SEQUENCE [LARGE SCALE GENOMIC DNA]</scope>
    <source>
        <strain evidence="1">AR-01</strain>
    </source>
</reference>
<dbReference type="EMBL" id="JACEIK010001180">
    <property type="protein sequence ID" value="MCD7466889.1"/>
    <property type="molecule type" value="Genomic_DNA"/>
</dbReference>
<dbReference type="Proteomes" id="UP000823775">
    <property type="component" value="Unassembled WGS sequence"/>
</dbReference>
<evidence type="ECO:0000313" key="2">
    <source>
        <dbReference type="Proteomes" id="UP000823775"/>
    </source>
</evidence>
<keyword evidence="2" id="KW-1185">Reference proteome</keyword>
<gene>
    <name evidence="1" type="ORF">HAX54_003968</name>
</gene>